<dbReference type="EMBL" id="JBBNAE010000010">
    <property type="protein sequence ID" value="KAK9091105.1"/>
    <property type="molecule type" value="Genomic_DNA"/>
</dbReference>
<sequence>MNCLPRLASPELAAGSTSVRAIIHVCNYVINNEKLNLDHYSVGAQWVENLRQSRVFMGLIVMGETLKGGSGHRTRLGENLGWIVVKTLGRAGCFTVGNGAKIKFWKDRRCGIGSFDELYPDLLFELARESDTPIYENVTFKAEGANGSE</sequence>
<comment type="caution">
    <text evidence="1">The sequence shown here is derived from an EMBL/GenBank/DDBJ whole genome shotgun (WGS) entry which is preliminary data.</text>
</comment>
<organism evidence="1 2">
    <name type="scientific">Stephania japonica</name>
    <dbReference type="NCBI Taxonomy" id="461633"/>
    <lineage>
        <taxon>Eukaryota</taxon>
        <taxon>Viridiplantae</taxon>
        <taxon>Streptophyta</taxon>
        <taxon>Embryophyta</taxon>
        <taxon>Tracheophyta</taxon>
        <taxon>Spermatophyta</taxon>
        <taxon>Magnoliopsida</taxon>
        <taxon>Ranunculales</taxon>
        <taxon>Menispermaceae</taxon>
        <taxon>Menispermoideae</taxon>
        <taxon>Cissampelideae</taxon>
        <taxon>Stephania</taxon>
    </lineage>
</organism>
<keyword evidence="2" id="KW-1185">Reference proteome</keyword>
<dbReference type="AlphaFoldDB" id="A0AAP0ED45"/>
<reference evidence="1 2" key="1">
    <citation type="submission" date="2024-01" db="EMBL/GenBank/DDBJ databases">
        <title>Genome assemblies of Stephania.</title>
        <authorList>
            <person name="Yang L."/>
        </authorList>
    </citation>
    <scope>NUCLEOTIDE SEQUENCE [LARGE SCALE GENOMIC DNA]</scope>
    <source>
        <strain evidence="1">QJT</strain>
        <tissue evidence="1">Leaf</tissue>
    </source>
</reference>
<gene>
    <name evidence="1" type="ORF">Sjap_024282</name>
</gene>
<accession>A0AAP0ED45</accession>
<evidence type="ECO:0000313" key="1">
    <source>
        <dbReference type="EMBL" id="KAK9091105.1"/>
    </source>
</evidence>
<dbReference type="Proteomes" id="UP001417504">
    <property type="component" value="Unassembled WGS sequence"/>
</dbReference>
<protein>
    <submittedName>
        <fullName evidence="1">Uncharacterized protein</fullName>
    </submittedName>
</protein>
<name>A0AAP0ED45_9MAGN</name>
<proteinExistence type="predicted"/>
<evidence type="ECO:0000313" key="2">
    <source>
        <dbReference type="Proteomes" id="UP001417504"/>
    </source>
</evidence>